<keyword evidence="4" id="KW-0175">Coiled coil</keyword>
<gene>
    <name evidence="8" type="ORF">JW646_03555</name>
</gene>
<dbReference type="SMART" id="SM00304">
    <property type="entry name" value="HAMP"/>
    <property type="match status" value="1"/>
</dbReference>
<dbReference type="Gene3D" id="1.10.287.950">
    <property type="entry name" value="Methyl-accepting chemotaxis protein"/>
    <property type="match status" value="1"/>
</dbReference>
<dbReference type="PANTHER" id="PTHR43531">
    <property type="entry name" value="PROTEIN ICFG"/>
    <property type="match status" value="1"/>
</dbReference>
<accession>A0AAX2ZHM1</accession>
<dbReference type="AlphaFoldDB" id="A0AAX2ZHM1"/>
<dbReference type="EMBL" id="CP081135">
    <property type="protein sequence ID" value="UEL48541.1"/>
    <property type="molecule type" value="Genomic_DNA"/>
</dbReference>
<proteinExistence type="inferred from homology"/>
<dbReference type="Pfam" id="PF00672">
    <property type="entry name" value="HAMP"/>
    <property type="match status" value="1"/>
</dbReference>
<feature type="transmembrane region" description="Helical" evidence="5">
    <location>
        <begin position="188"/>
        <end position="210"/>
    </location>
</feature>
<evidence type="ECO:0000256" key="1">
    <source>
        <dbReference type="ARBA" id="ARBA00022500"/>
    </source>
</evidence>
<sequence>MNRRFTNLKIGKKMVLGFGMLLIAFAIIGTLSLRNLRVVGGHTVDLFEGPYQLTNEAMAIRRGITSVDQNIAYALVQKDISNFEAPINEYFNDLYERIEKIKNNPEADIDLAKKLETSVGNFKQEYEKIKGVINNGNTKTINKLIVDEKSDYFLAYMDVAENAGTLYDNEIEKGILFKENVTKKVRKVWAICVVMSTCTIIGAIVIGIYITRKIRQPIEELEIAANKMSLGDFDIEIDYESEDELGSLSNSMISMSNTIKAMIGDVVNVLQEIASGNFDVEPKVEYIGVFNSIEKSLEHITNELSDTMSQINVASDQVQSASDQVASGAQMLSQGTTEQAGSIEELSATIAEISNQVKETAKNAQEANVLYTDAGREVKDGNEKMKNMIVAMDEISSTSNEIGRIIKTIDDIAFQTNILALNAAVEAARAGEAGKGFAVVADEVRNLAEKSAEAAKNTSTLIENSINAVENGTSIVDNTSQSLQRILDKTNKVVSLLDRIAKGSEEESDAINQVTLGLEQISAVVQTNSATSEESAAASEELSGQAQILKSLIDDFNLKNKSDDTVLDFNI</sequence>
<feature type="coiled-coil region" evidence="4">
    <location>
        <begin position="343"/>
        <end position="370"/>
    </location>
</feature>
<keyword evidence="5" id="KW-0812">Transmembrane</keyword>
<organism evidence="8 9">
    <name type="scientific">Terrisporobacter hibernicus</name>
    <dbReference type="NCBI Taxonomy" id="2813371"/>
    <lineage>
        <taxon>Bacteria</taxon>
        <taxon>Bacillati</taxon>
        <taxon>Bacillota</taxon>
        <taxon>Clostridia</taxon>
        <taxon>Peptostreptococcales</taxon>
        <taxon>Peptostreptococcaceae</taxon>
        <taxon>Terrisporobacter</taxon>
    </lineage>
</organism>
<evidence type="ECO:0000256" key="2">
    <source>
        <dbReference type="ARBA" id="ARBA00029447"/>
    </source>
</evidence>
<dbReference type="RefSeq" id="WP_074918544.1">
    <property type="nucleotide sequence ID" value="NZ_CP081135.1"/>
</dbReference>
<name>A0AAX2ZHM1_9FIRM</name>
<dbReference type="FunFam" id="1.10.287.950:FF:000001">
    <property type="entry name" value="Methyl-accepting chemotaxis sensory transducer"/>
    <property type="match status" value="1"/>
</dbReference>
<dbReference type="InterPro" id="IPR003660">
    <property type="entry name" value="HAMP_dom"/>
</dbReference>
<keyword evidence="9" id="KW-1185">Reference proteome</keyword>
<protein>
    <submittedName>
        <fullName evidence="8">HAMP domain-containing protein</fullName>
    </submittedName>
</protein>
<dbReference type="PROSITE" id="PS50885">
    <property type="entry name" value="HAMP"/>
    <property type="match status" value="1"/>
</dbReference>
<feature type="domain" description="HAMP" evidence="7">
    <location>
        <begin position="212"/>
        <end position="264"/>
    </location>
</feature>
<dbReference type="CDD" id="cd06225">
    <property type="entry name" value="HAMP"/>
    <property type="match status" value="1"/>
</dbReference>
<dbReference type="Pfam" id="PF00015">
    <property type="entry name" value="MCPsignal"/>
    <property type="match status" value="1"/>
</dbReference>
<dbReference type="GO" id="GO:0004888">
    <property type="term" value="F:transmembrane signaling receptor activity"/>
    <property type="evidence" value="ECO:0007669"/>
    <property type="project" value="TreeGrafter"/>
</dbReference>
<keyword evidence="5" id="KW-1133">Transmembrane helix</keyword>
<evidence type="ECO:0000256" key="3">
    <source>
        <dbReference type="PROSITE-ProRule" id="PRU00284"/>
    </source>
</evidence>
<dbReference type="Proteomes" id="UP001198983">
    <property type="component" value="Chromosome"/>
</dbReference>
<dbReference type="InterPro" id="IPR004089">
    <property type="entry name" value="MCPsignal_dom"/>
</dbReference>
<feature type="domain" description="Methyl-accepting transducer" evidence="6">
    <location>
        <begin position="314"/>
        <end position="543"/>
    </location>
</feature>
<dbReference type="PROSITE" id="PS50111">
    <property type="entry name" value="CHEMOTAXIS_TRANSDUC_2"/>
    <property type="match status" value="1"/>
</dbReference>
<evidence type="ECO:0000259" key="6">
    <source>
        <dbReference type="PROSITE" id="PS50111"/>
    </source>
</evidence>
<dbReference type="SMART" id="SM00283">
    <property type="entry name" value="MA"/>
    <property type="match status" value="1"/>
</dbReference>
<dbReference type="PANTHER" id="PTHR43531:SF11">
    <property type="entry name" value="METHYL-ACCEPTING CHEMOTAXIS PROTEIN 3"/>
    <property type="match status" value="1"/>
</dbReference>
<dbReference type="CDD" id="cd11386">
    <property type="entry name" value="MCP_signal"/>
    <property type="match status" value="1"/>
</dbReference>
<keyword evidence="5" id="KW-0472">Membrane</keyword>
<reference evidence="8 9" key="1">
    <citation type="journal article" date="2023" name="Int. J. Syst. Evol. Microbiol.">
        <title>Terrisporobacter hibernicus sp. nov., isolated from bovine faeces in Northern Ireland.</title>
        <authorList>
            <person name="Mitchell M."/>
            <person name="Nguyen S.V."/>
            <person name="Connor M."/>
            <person name="Fairley D.J."/>
            <person name="Donoghue O."/>
            <person name="Marshall H."/>
            <person name="Koolman L."/>
            <person name="McMullan G."/>
            <person name="Schaffer K.E."/>
            <person name="McGrath J.W."/>
            <person name="Fanning S."/>
        </authorList>
    </citation>
    <scope>NUCLEOTIDE SEQUENCE [LARGE SCALE GENOMIC DNA]</scope>
    <source>
        <strain evidence="8 9">MCA3</strain>
    </source>
</reference>
<dbReference type="GO" id="GO:0005886">
    <property type="term" value="C:plasma membrane"/>
    <property type="evidence" value="ECO:0007669"/>
    <property type="project" value="TreeGrafter"/>
</dbReference>
<dbReference type="GO" id="GO:0006935">
    <property type="term" value="P:chemotaxis"/>
    <property type="evidence" value="ECO:0007669"/>
    <property type="project" value="UniProtKB-KW"/>
</dbReference>
<evidence type="ECO:0000313" key="8">
    <source>
        <dbReference type="EMBL" id="UEL48541.1"/>
    </source>
</evidence>
<evidence type="ECO:0000259" key="7">
    <source>
        <dbReference type="PROSITE" id="PS50885"/>
    </source>
</evidence>
<feature type="transmembrane region" description="Helical" evidence="5">
    <location>
        <begin position="14"/>
        <end position="33"/>
    </location>
</feature>
<dbReference type="SUPFAM" id="SSF58104">
    <property type="entry name" value="Methyl-accepting chemotaxis protein (MCP) signaling domain"/>
    <property type="match status" value="1"/>
</dbReference>
<keyword evidence="3" id="KW-0807">Transducer</keyword>
<dbReference type="GO" id="GO:0007165">
    <property type="term" value="P:signal transduction"/>
    <property type="evidence" value="ECO:0007669"/>
    <property type="project" value="UniProtKB-KW"/>
</dbReference>
<evidence type="ECO:0000256" key="5">
    <source>
        <dbReference type="SAM" id="Phobius"/>
    </source>
</evidence>
<dbReference type="Gene3D" id="6.10.340.10">
    <property type="match status" value="1"/>
</dbReference>
<keyword evidence="1" id="KW-0145">Chemotaxis</keyword>
<comment type="similarity">
    <text evidence="2">Belongs to the methyl-accepting chemotaxis (MCP) protein family.</text>
</comment>
<evidence type="ECO:0000256" key="4">
    <source>
        <dbReference type="SAM" id="Coils"/>
    </source>
</evidence>
<dbReference type="KEGG" id="tem:JW646_03555"/>
<evidence type="ECO:0000313" key="9">
    <source>
        <dbReference type="Proteomes" id="UP001198983"/>
    </source>
</evidence>
<dbReference type="InterPro" id="IPR051310">
    <property type="entry name" value="MCP_chemotaxis"/>
</dbReference>